<dbReference type="InterPro" id="IPR014960">
    <property type="entry name" value="DUF1828"/>
</dbReference>
<proteinExistence type="predicted"/>
<reference evidence="2 3" key="1">
    <citation type="submission" date="2017-12" db="EMBL/GenBank/DDBJ databases">
        <title>Confluentibacter flavum sp. nov., isolated from the saline lake.</title>
        <authorList>
            <person name="Yu L."/>
        </authorList>
    </citation>
    <scope>NUCLEOTIDE SEQUENCE [LARGE SCALE GENOMIC DNA]</scope>
    <source>
        <strain evidence="2 3">3B</strain>
    </source>
</reference>
<evidence type="ECO:0000313" key="2">
    <source>
        <dbReference type="EMBL" id="PKQ46290.1"/>
    </source>
</evidence>
<feature type="domain" description="DUF1828" evidence="1">
    <location>
        <begin position="31"/>
        <end position="118"/>
    </location>
</feature>
<dbReference type="Pfam" id="PF08861">
    <property type="entry name" value="DUF1828"/>
    <property type="match status" value="1"/>
</dbReference>
<name>A0A2N3HMU1_9FLAO</name>
<dbReference type="Proteomes" id="UP000233435">
    <property type="component" value="Unassembled WGS sequence"/>
</dbReference>
<sequence>MEHIIQNIKNEFNGKLFIKQKRPDIYQLLLPIYHEDGDMIDLFITPKGDNKFALCDYGLTLQRLAYSYDIDTENKESILQKILSENKLNEQEGNIYLETKPETLFSDIMHITQAYAKIGSMRYFKREVIENLFFEMLDDFIFDELNEFHPKKKVMPIPNRDDLEADYSFQPNGKPVYLFGVKDVAKARLATLSYQAYLLNDIKYHGWVVTENFEALPRKDKLRLTNTCDKQFTSLDEFKMNAKVFLEKER</sequence>
<keyword evidence="3" id="KW-1185">Reference proteome</keyword>
<dbReference type="OrthoDB" id="581553at2"/>
<gene>
    <name evidence="2" type="ORF">CSW08_03775</name>
</gene>
<protein>
    <recommendedName>
        <fullName evidence="1">DUF1828 domain-containing protein</fullName>
    </recommendedName>
</protein>
<evidence type="ECO:0000313" key="3">
    <source>
        <dbReference type="Proteomes" id="UP000233435"/>
    </source>
</evidence>
<dbReference type="AlphaFoldDB" id="A0A2N3HMU1"/>
<organism evidence="2 3">
    <name type="scientific">Confluentibacter flavum</name>
    <dbReference type="NCBI Taxonomy" id="1909700"/>
    <lineage>
        <taxon>Bacteria</taxon>
        <taxon>Pseudomonadati</taxon>
        <taxon>Bacteroidota</taxon>
        <taxon>Flavobacteriia</taxon>
        <taxon>Flavobacteriales</taxon>
        <taxon>Flavobacteriaceae</taxon>
        <taxon>Confluentibacter</taxon>
    </lineage>
</organism>
<evidence type="ECO:0000259" key="1">
    <source>
        <dbReference type="Pfam" id="PF08861"/>
    </source>
</evidence>
<comment type="caution">
    <text evidence="2">The sequence shown here is derived from an EMBL/GenBank/DDBJ whole genome shotgun (WGS) entry which is preliminary data.</text>
</comment>
<dbReference type="EMBL" id="PJEO01000014">
    <property type="protein sequence ID" value="PKQ46290.1"/>
    <property type="molecule type" value="Genomic_DNA"/>
</dbReference>
<accession>A0A2N3HMU1</accession>
<dbReference type="RefSeq" id="WP_106658567.1">
    <property type="nucleotide sequence ID" value="NZ_PJEO01000014.1"/>
</dbReference>